<name>A0A1Y2CMX1_9FUNG</name>
<comment type="caution">
    <text evidence="8">The sequence shown here is derived from an EMBL/GenBank/DDBJ whole genome shotgun (WGS) entry which is preliminary data.</text>
</comment>
<evidence type="ECO:0000313" key="8">
    <source>
        <dbReference type="EMBL" id="ORY48286.1"/>
    </source>
</evidence>
<proteinExistence type="inferred from homology"/>
<organism evidence="8 9">
    <name type="scientific">Rhizoclosmatium globosum</name>
    <dbReference type="NCBI Taxonomy" id="329046"/>
    <lineage>
        <taxon>Eukaryota</taxon>
        <taxon>Fungi</taxon>
        <taxon>Fungi incertae sedis</taxon>
        <taxon>Chytridiomycota</taxon>
        <taxon>Chytridiomycota incertae sedis</taxon>
        <taxon>Chytridiomycetes</taxon>
        <taxon>Chytridiales</taxon>
        <taxon>Chytriomycetaceae</taxon>
        <taxon>Rhizoclosmatium</taxon>
    </lineage>
</organism>
<dbReference type="GO" id="GO:0006887">
    <property type="term" value="P:exocytosis"/>
    <property type="evidence" value="ECO:0007669"/>
    <property type="project" value="UniProtKB-KW"/>
</dbReference>
<evidence type="ECO:0000259" key="7">
    <source>
        <dbReference type="Pfam" id="PF20667"/>
    </source>
</evidence>
<evidence type="ECO:0000259" key="6">
    <source>
        <dbReference type="Pfam" id="PF07393"/>
    </source>
</evidence>
<dbReference type="PANTHER" id="PTHR12100">
    <property type="entry name" value="SEC10"/>
    <property type="match status" value="1"/>
</dbReference>
<evidence type="ECO:0000313" key="9">
    <source>
        <dbReference type="Proteomes" id="UP000193642"/>
    </source>
</evidence>
<evidence type="ECO:0000256" key="4">
    <source>
        <dbReference type="ARBA" id="ARBA00023054"/>
    </source>
</evidence>
<dbReference type="Pfam" id="PF07393">
    <property type="entry name" value="Sec10_HB"/>
    <property type="match status" value="1"/>
</dbReference>
<feature type="domain" description="Exocyst complex component Sec10 N-terminal" evidence="7">
    <location>
        <begin position="46"/>
        <end position="149"/>
    </location>
</feature>
<keyword evidence="3" id="KW-0268">Exocytosis</keyword>
<dbReference type="OrthoDB" id="125856at2759"/>
<evidence type="ECO:0000256" key="3">
    <source>
        <dbReference type="ARBA" id="ARBA00022483"/>
    </source>
</evidence>
<dbReference type="PANTHER" id="PTHR12100:SF0">
    <property type="entry name" value="EXOCYST COMPLEX COMPONENT 5"/>
    <property type="match status" value="1"/>
</dbReference>
<keyword evidence="2" id="KW-0813">Transport</keyword>
<sequence length="778" mass="87512">MSTTISYKDFRSFNAKEYIDSRTAMVAPSIKTTVTSPSLASRQLEPKPLIKSFESALDDLLRLRRKVQAKIDDLEDAAQASENARRRKLTEMNSAVEDVQSAFKSLELHLGEVGKTAVRIGEQLETIDKQRRIAAEAKDLIYYFQDFNRKRVGGEALDGFRKTGADQEAQTASIVRRLNAISKDLGIPGTETAKDNIEGFSEELETTILDQFHSAYVKGDLVVMSRCARVLTDLNGGQSCVRTYINQHELNINQDKISAADGLGVEAIDKNGPAVLNPKLKKLFDDVKRTIPQEWGVISAVFPNSVSVMQDFVQRIFGQSIQMYIEQELSDADQVSSTYYLRVLSVVHEATLSVCKHLYKFDKDVIVPETKSMGIGSVIDRCFDDLFVPYTDNDRYVAIERRCLQDRMAELLHVFTNFATARAKAPKTKSSMPLPSFQEAVGTIFNLDPTSPAASKSNGSLLNSNEPPEAFGLPSVALTLKLIEVHLEALERCKELSKLGDLARNVLAVFRVLIEEVGQKYLIHALDMVLDDIMGMDGRASEPELRGLEVVRVENQVLNLLQFHFQTAIFPLLNQSPTIHRDSVLSKNEFMETIETKMNSIIKIHVDAIQEWLELLLSKQRRGDYKPKDEQTASSPSTATCVQVCEFLSKVHIKAEKYFEGTNLSGFLNEIGSIFHMLLLEHMKKFTFSDVGGLILARDLAKYFEVVQTFRIEQLTDKFEMIRELGNLFIVKPDNLQQVINGGHLSRIDITLLTPFLMCRVDWNKLQKLGIFFAPTSI</sequence>
<gene>
    <name evidence="8" type="ORF">BCR33DRAFT_695994</name>
</gene>
<dbReference type="Proteomes" id="UP000193642">
    <property type="component" value="Unassembled WGS sequence"/>
</dbReference>
<feature type="domain" description="Exocyst complex component Sec10-like alpha-helical bundle" evidence="6">
    <location>
        <begin position="170"/>
        <end position="765"/>
    </location>
</feature>
<dbReference type="GO" id="GO:0000145">
    <property type="term" value="C:exocyst"/>
    <property type="evidence" value="ECO:0007669"/>
    <property type="project" value="TreeGrafter"/>
</dbReference>
<dbReference type="InterPro" id="IPR048625">
    <property type="entry name" value="Sec10_N"/>
</dbReference>
<dbReference type="STRING" id="329046.A0A1Y2CMX1"/>
<dbReference type="Pfam" id="PF20667">
    <property type="entry name" value="Sec10_N"/>
    <property type="match status" value="1"/>
</dbReference>
<evidence type="ECO:0000256" key="5">
    <source>
        <dbReference type="SAM" id="Coils"/>
    </source>
</evidence>
<dbReference type="InterPro" id="IPR048627">
    <property type="entry name" value="Sec10_HB"/>
</dbReference>
<dbReference type="GO" id="GO:0006893">
    <property type="term" value="P:Golgi to plasma membrane transport"/>
    <property type="evidence" value="ECO:0007669"/>
    <property type="project" value="TreeGrafter"/>
</dbReference>
<reference evidence="8 9" key="1">
    <citation type="submission" date="2016-07" db="EMBL/GenBank/DDBJ databases">
        <title>Pervasive Adenine N6-methylation of Active Genes in Fungi.</title>
        <authorList>
            <consortium name="DOE Joint Genome Institute"/>
            <person name="Mondo S.J."/>
            <person name="Dannebaum R.O."/>
            <person name="Kuo R.C."/>
            <person name="Labutti K."/>
            <person name="Haridas S."/>
            <person name="Kuo A."/>
            <person name="Salamov A."/>
            <person name="Ahrendt S.R."/>
            <person name="Lipzen A."/>
            <person name="Sullivan W."/>
            <person name="Andreopoulos W.B."/>
            <person name="Clum A."/>
            <person name="Lindquist E."/>
            <person name="Daum C."/>
            <person name="Ramamoorthy G.K."/>
            <person name="Gryganskyi A."/>
            <person name="Culley D."/>
            <person name="Magnuson J.K."/>
            <person name="James T.Y."/>
            <person name="O'Malley M.A."/>
            <person name="Stajich J.E."/>
            <person name="Spatafora J.W."/>
            <person name="Visel A."/>
            <person name="Grigoriev I.V."/>
        </authorList>
    </citation>
    <scope>NUCLEOTIDE SEQUENCE [LARGE SCALE GENOMIC DNA]</scope>
    <source>
        <strain evidence="8 9">JEL800</strain>
    </source>
</reference>
<evidence type="ECO:0000256" key="2">
    <source>
        <dbReference type="ARBA" id="ARBA00022448"/>
    </source>
</evidence>
<comment type="similarity">
    <text evidence="1">Belongs to the SEC10 family.</text>
</comment>
<dbReference type="EMBL" id="MCGO01000012">
    <property type="protein sequence ID" value="ORY48286.1"/>
    <property type="molecule type" value="Genomic_DNA"/>
</dbReference>
<dbReference type="AlphaFoldDB" id="A0A1Y2CMX1"/>
<feature type="coiled-coil region" evidence="5">
    <location>
        <begin position="50"/>
        <end position="91"/>
    </location>
</feature>
<protein>
    <submittedName>
        <fullName evidence="8">Exocyst complex component Sec10</fullName>
    </submittedName>
</protein>
<dbReference type="InterPro" id="IPR009976">
    <property type="entry name" value="Sec10-like"/>
</dbReference>
<keyword evidence="4 5" id="KW-0175">Coiled coil</keyword>
<keyword evidence="9" id="KW-1185">Reference proteome</keyword>
<accession>A0A1Y2CMX1</accession>
<evidence type="ECO:0000256" key="1">
    <source>
        <dbReference type="ARBA" id="ARBA00006572"/>
    </source>
</evidence>